<sequence>MMTVLITALALAATGAGAQMPARDYPSCDLRAQHTLVGAPGGSSGDRGQAHVALRANILQADIGNARKARRLTQPQADMLWQRVERVRHGSDGFTRQQGFLSAGERASYDRALDAVATRLCRR</sequence>
<keyword evidence="2" id="KW-0614">Plasmid</keyword>
<name>A0A097ELM4_9SPHN</name>
<dbReference type="AlphaFoldDB" id="A0A097ELM4"/>
<evidence type="ECO:0000313" key="3">
    <source>
        <dbReference type="Proteomes" id="UP000033200"/>
    </source>
</evidence>
<keyword evidence="1" id="KW-0732">Signal</keyword>
<proteinExistence type="predicted"/>
<dbReference type="HOGENOM" id="CLU_137353_0_0_5"/>
<feature type="chain" id="PRO_5001934802" evidence="1">
    <location>
        <begin position="19"/>
        <end position="123"/>
    </location>
</feature>
<evidence type="ECO:0000313" key="2">
    <source>
        <dbReference type="EMBL" id="AIT08443.1"/>
    </source>
</evidence>
<organism evidence="2 3">
    <name type="scientific">Sphingomonas taxi</name>
    <dbReference type="NCBI Taxonomy" id="1549858"/>
    <lineage>
        <taxon>Bacteria</taxon>
        <taxon>Pseudomonadati</taxon>
        <taxon>Pseudomonadota</taxon>
        <taxon>Alphaproteobacteria</taxon>
        <taxon>Sphingomonadales</taxon>
        <taxon>Sphingomonadaceae</taxon>
        <taxon>Sphingomonas</taxon>
    </lineage>
</organism>
<reference evidence="2 3" key="1">
    <citation type="submission" date="2014-09" db="EMBL/GenBank/DDBJ databases">
        <title>Using Illumina technology Improving SMRT sequencing Genome Assembly by RASTools.</title>
        <authorList>
            <person name="Zhou Y."/>
            <person name="Ma T."/>
            <person name="Liu T."/>
        </authorList>
    </citation>
    <scope>NUCLEOTIDE SEQUENCE [LARGE SCALE GENOMIC DNA]</scope>
    <source>
        <strain evidence="2 3">ATCC 55669</strain>
        <plasmid evidence="3">Plasmid STP1</plasmid>
    </source>
</reference>
<protein>
    <submittedName>
        <fullName evidence="2">Uncharacterized protein</fullName>
    </submittedName>
</protein>
<feature type="signal peptide" evidence="1">
    <location>
        <begin position="1"/>
        <end position="18"/>
    </location>
</feature>
<geneLocation type="plasmid" evidence="2 3">
    <name>STP1</name>
</geneLocation>
<dbReference type="eggNOG" id="ENOG50346M8">
    <property type="taxonomic scope" value="Bacteria"/>
</dbReference>
<dbReference type="Proteomes" id="UP000033200">
    <property type="component" value="Plasmid STP1"/>
</dbReference>
<dbReference type="EMBL" id="CP009572">
    <property type="protein sequence ID" value="AIT08443.1"/>
    <property type="molecule type" value="Genomic_DNA"/>
</dbReference>
<evidence type="ECO:0000256" key="1">
    <source>
        <dbReference type="SAM" id="SignalP"/>
    </source>
</evidence>
<accession>A0A097ELM4</accession>
<keyword evidence="3" id="KW-1185">Reference proteome</keyword>
<dbReference type="KEGG" id="stax:MC45_18200"/>
<gene>
    <name evidence="2" type="ORF">MC45_18200</name>
</gene>